<gene>
    <name evidence="1" type="ORF">KC19_10G102500</name>
</gene>
<organism evidence="1 2">
    <name type="scientific">Ceratodon purpureus</name>
    <name type="common">Fire moss</name>
    <name type="synonym">Dicranum purpureum</name>
    <dbReference type="NCBI Taxonomy" id="3225"/>
    <lineage>
        <taxon>Eukaryota</taxon>
        <taxon>Viridiplantae</taxon>
        <taxon>Streptophyta</taxon>
        <taxon>Embryophyta</taxon>
        <taxon>Bryophyta</taxon>
        <taxon>Bryophytina</taxon>
        <taxon>Bryopsida</taxon>
        <taxon>Dicranidae</taxon>
        <taxon>Pseudoditrichales</taxon>
        <taxon>Ditrichaceae</taxon>
        <taxon>Ceratodon</taxon>
    </lineage>
</organism>
<sequence>MLWTSMLMSTGPAMAVGKQARSFIQERDFCFRVLRLNEEEGEFNCQGFVTGQKGDVVN</sequence>
<dbReference type="EMBL" id="CM026431">
    <property type="protein sequence ID" value="KAG0559410.1"/>
    <property type="molecule type" value="Genomic_DNA"/>
</dbReference>
<accession>A0A8T0GK76</accession>
<proteinExistence type="predicted"/>
<evidence type="ECO:0000313" key="2">
    <source>
        <dbReference type="Proteomes" id="UP000822688"/>
    </source>
</evidence>
<evidence type="ECO:0000313" key="1">
    <source>
        <dbReference type="EMBL" id="KAG0559410.1"/>
    </source>
</evidence>
<reference evidence="1" key="1">
    <citation type="submission" date="2020-06" db="EMBL/GenBank/DDBJ databases">
        <title>WGS assembly of Ceratodon purpureus strain R40.</title>
        <authorList>
            <person name="Carey S.B."/>
            <person name="Jenkins J."/>
            <person name="Shu S."/>
            <person name="Lovell J.T."/>
            <person name="Sreedasyam A."/>
            <person name="Maumus F."/>
            <person name="Tiley G.P."/>
            <person name="Fernandez-Pozo N."/>
            <person name="Barry K."/>
            <person name="Chen C."/>
            <person name="Wang M."/>
            <person name="Lipzen A."/>
            <person name="Daum C."/>
            <person name="Saski C.A."/>
            <person name="Payton A.C."/>
            <person name="Mcbreen J.C."/>
            <person name="Conrad R.E."/>
            <person name="Kollar L.M."/>
            <person name="Olsson S."/>
            <person name="Huttunen S."/>
            <person name="Landis J.B."/>
            <person name="Wickett N.J."/>
            <person name="Johnson M.G."/>
            <person name="Rensing S.A."/>
            <person name="Grimwood J."/>
            <person name="Schmutz J."/>
            <person name="Mcdaniel S.F."/>
        </authorList>
    </citation>
    <scope>NUCLEOTIDE SEQUENCE</scope>
    <source>
        <strain evidence="1">R40</strain>
    </source>
</reference>
<protein>
    <submittedName>
        <fullName evidence="1">Uncharacterized protein</fullName>
    </submittedName>
</protein>
<comment type="caution">
    <text evidence="1">The sequence shown here is derived from an EMBL/GenBank/DDBJ whole genome shotgun (WGS) entry which is preliminary data.</text>
</comment>
<keyword evidence="2" id="KW-1185">Reference proteome</keyword>
<dbReference type="AlphaFoldDB" id="A0A8T0GK76"/>
<dbReference type="Proteomes" id="UP000822688">
    <property type="component" value="Chromosome 10"/>
</dbReference>
<name>A0A8T0GK76_CERPU</name>